<keyword evidence="2" id="KW-0812">Transmembrane</keyword>
<dbReference type="AlphaFoldDB" id="A0A916NI65"/>
<feature type="transmembrane region" description="Helical" evidence="2">
    <location>
        <begin position="85"/>
        <end position="104"/>
    </location>
</feature>
<evidence type="ECO:0000313" key="4">
    <source>
        <dbReference type="Proteomes" id="UP000693892"/>
    </source>
</evidence>
<protein>
    <recommendedName>
        <fullName evidence="5">NfeD-like C-terminal domain-containing protein</fullName>
    </recommendedName>
</protein>
<comment type="caution">
    <text evidence="3">The sequence shown here is derived from an EMBL/GenBank/DDBJ whole genome shotgun (WGS) entry which is preliminary data.</text>
</comment>
<gene>
    <name evidence="3" type="ORF">LEUCIP111803_02244</name>
</gene>
<dbReference type="RefSeq" id="WP_218116172.1">
    <property type="nucleotide sequence ID" value="NZ_CAJVAP010000031.1"/>
</dbReference>
<accession>A0A916NI65</accession>
<keyword evidence="4" id="KW-1185">Reference proteome</keyword>
<name>A0A916NI65_9MICO</name>
<evidence type="ECO:0000313" key="3">
    <source>
        <dbReference type="EMBL" id="CAG7618889.1"/>
    </source>
</evidence>
<evidence type="ECO:0000256" key="2">
    <source>
        <dbReference type="SAM" id="Phobius"/>
    </source>
</evidence>
<evidence type="ECO:0000256" key="1">
    <source>
        <dbReference type="SAM" id="MobiDB-lite"/>
    </source>
</evidence>
<dbReference type="Proteomes" id="UP000693892">
    <property type="component" value="Unassembled WGS sequence"/>
</dbReference>
<organism evidence="3 4">
    <name type="scientific">Leucobacter soli</name>
    <dbReference type="NCBI Taxonomy" id="2812850"/>
    <lineage>
        <taxon>Bacteria</taxon>
        <taxon>Bacillati</taxon>
        <taxon>Actinomycetota</taxon>
        <taxon>Actinomycetes</taxon>
        <taxon>Micrococcales</taxon>
        <taxon>Microbacteriaceae</taxon>
        <taxon>Leucobacter</taxon>
    </lineage>
</organism>
<sequence length="206" mass="20577">MPHAAIAQGAWIDRLLDGSLFTGSVFLVIGIVGAVLLLLSVLLDGIFDFFDFGDGPLSLTTIAAFTAIFGFAAFAATGAGIPTGGAAAIGAVSGVAGGAGAWWLSRAIRGAESNAAVSESELVGSEANVVLAIPAGGLGEVALVRHGERVSLSATATTAIPRGTHVRIVQTLTSTSVLVEAAAPETAIHDDASDEDPSSDDPRPAN</sequence>
<feature type="region of interest" description="Disordered" evidence="1">
    <location>
        <begin position="185"/>
        <end position="206"/>
    </location>
</feature>
<feature type="transmembrane region" description="Helical" evidence="2">
    <location>
        <begin position="55"/>
        <end position="79"/>
    </location>
</feature>
<keyword evidence="2" id="KW-1133">Transmembrane helix</keyword>
<evidence type="ECO:0008006" key="5">
    <source>
        <dbReference type="Google" id="ProtNLM"/>
    </source>
</evidence>
<feature type="transmembrane region" description="Helical" evidence="2">
    <location>
        <begin position="20"/>
        <end position="43"/>
    </location>
</feature>
<dbReference type="EMBL" id="CAJVAP010000031">
    <property type="protein sequence ID" value="CAG7618889.1"/>
    <property type="molecule type" value="Genomic_DNA"/>
</dbReference>
<proteinExistence type="predicted"/>
<keyword evidence="2" id="KW-0472">Membrane</keyword>
<reference evidence="3" key="1">
    <citation type="submission" date="2021-06" db="EMBL/GenBank/DDBJ databases">
        <authorList>
            <person name="Criscuolo A."/>
        </authorList>
    </citation>
    <scope>NUCLEOTIDE SEQUENCE</scope>
    <source>
        <strain evidence="3">CIP111803</strain>
    </source>
</reference>